<dbReference type="PROSITE" id="PS51915">
    <property type="entry name" value="ZAD"/>
    <property type="match status" value="1"/>
</dbReference>
<sequence length="407" mass="47463">MYYLAKFCRICIQTGVELLDIDSTDYDSVKFSEKLKICTQMVITRESLSTKICSSCINKLRVSYQFHSMCKKSTTILQQYLSELLSASDEIVPDKFILSEIQVNVPTKIPKPRRRRVGKDERCSLLRKLLSKVTQDQFMQNMHINGLTKLCNKISSPNVDVSHNVILRHNKIKQKKFRPGGLRNLLDFTKDFDFGYDINIDEHYRNVDLTPLEQLAKFTENFFCDHFLNYRETIINISDNFDSDYSDEEGMFDDCTDTEGSVVVKEEIVVVESNLDIKTEFYDESEYNYDYSSTYVQACYDNNNEGIKEEYTNQNVISPNRPTTVVPENCVTPSYLQSEHTHNILINAFRKHRTLSPYSAKCRTRGNPFINPHLKKQFQTRNFKCTVCNRRFKSPGYLKAHCSRLKH</sequence>
<gene>
    <name evidence="5" type="ORF">RN001_007351</name>
</gene>
<proteinExistence type="predicted"/>
<evidence type="ECO:0008006" key="7">
    <source>
        <dbReference type="Google" id="ProtNLM"/>
    </source>
</evidence>
<evidence type="ECO:0000256" key="1">
    <source>
        <dbReference type="PROSITE-ProRule" id="PRU00042"/>
    </source>
</evidence>
<feature type="domain" description="ZAD" evidence="4">
    <location>
        <begin position="6"/>
        <end position="80"/>
    </location>
</feature>
<feature type="binding site" evidence="2">
    <location>
        <position position="53"/>
    </location>
    <ligand>
        <name>Zn(2+)</name>
        <dbReference type="ChEBI" id="CHEBI:29105"/>
    </ligand>
</feature>
<dbReference type="AlphaFoldDB" id="A0AAN7P2Q6"/>
<keyword evidence="6" id="KW-1185">Reference proteome</keyword>
<evidence type="ECO:0000256" key="2">
    <source>
        <dbReference type="PROSITE-ProRule" id="PRU01263"/>
    </source>
</evidence>
<dbReference type="EMBL" id="JARPUR010000003">
    <property type="protein sequence ID" value="KAK4879205.1"/>
    <property type="molecule type" value="Genomic_DNA"/>
</dbReference>
<reference evidence="6" key="1">
    <citation type="submission" date="2023-01" db="EMBL/GenBank/DDBJ databases">
        <title>Key to firefly adult light organ development and bioluminescence: homeobox transcription factors regulate luciferase expression and transportation to peroxisome.</title>
        <authorList>
            <person name="Fu X."/>
        </authorList>
    </citation>
    <scope>NUCLEOTIDE SEQUENCE [LARGE SCALE GENOMIC DNA]</scope>
</reference>
<keyword evidence="2" id="KW-0862">Zinc</keyword>
<dbReference type="GO" id="GO:0008270">
    <property type="term" value="F:zinc ion binding"/>
    <property type="evidence" value="ECO:0007669"/>
    <property type="project" value="UniProtKB-UniRule"/>
</dbReference>
<dbReference type="PROSITE" id="PS50157">
    <property type="entry name" value="ZINC_FINGER_C2H2_2"/>
    <property type="match status" value="1"/>
</dbReference>
<dbReference type="Gene3D" id="3.40.1800.20">
    <property type="match status" value="1"/>
</dbReference>
<feature type="binding site" evidence="2">
    <location>
        <position position="56"/>
    </location>
    <ligand>
        <name>Zn(2+)</name>
        <dbReference type="ChEBI" id="CHEBI:29105"/>
    </ligand>
</feature>
<feature type="binding site" evidence="2">
    <location>
        <position position="8"/>
    </location>
    <ligand>
        <name>Zn(2+)</name>
        <dbReference type="ChEBI" id="CHEBI:29105"/>
    </ligand>
</feature>
<name>A0AAN7P2Q6_9COLE</name>
<accession>A0AAN7P2Q6</accession>
<dbReference type="InterPro" id="IPR012934">
    <property type="entry name" value="Znf_AD"/>
</dbReference>
<keyword evidence="1" id="KW-0863">Zinc-finger</keyword>
<keyword evidence="2" id="KW-0479">Metal-binding</keyword>
<protein>
    <recommendedName>
        <fullName evidence="7">ZAD domain-containing protein</fullName>
    </recommendedName>
</protein>
<comment type="caution">
    <text evidence="5">The sequence shown here is derived from an EMBL/GenBank/DDBJ whole genome shotgun (WGS) entry which is preliminary data.</text>
</comment>
<dbReference type="SMART" id="SM00868">
    <property type="entry name" value="zf-AD"/>
    <property type="match status" value="1"/>
</dbReference>
<feature type="binding site" evidence="2">
    <location>
        <position position="11"/>
    </location>
    <ligand>
        <name>Zn(2+)</name>
        <dbReference type="ChEBI" id="CHEBI:29105"/>
    </ligand>
</feature>
<feature type="domain" description="C2H2-type" evidence="3">
    <location>
        <begin position="383"/>
        <end position="407"/>
    </location>
</feature>
<evidence type="ECO:0000259" key="3">
    <source>
        <dbReference type="PROSITE" id="PS50157"/>
    </source>
</evidence>
<evidence type="ECO:0000313" key="5">
    <source>
        <dbReference type="EMBL" id="KAK4879205.1"/>
    </source>
</evidence>
<evidence type="ECO:0000313" key="6">
    <source>
        <dbReference type="Proteomes" id="UP001353858"/>
    </source>
</evidence>
<dbReference type="SUPFAM" id="SSF57716">
    <property type="entry name" value="Glucocorticoid receptor-like (DNA-binding domain)"/>
    <property type="match status" value="1"/>
</dbReference>
<dbReference type="Pfam" id="PF07776">
    <property type="entry name" value="zf-AD"/>
    <property type="match status" value="1"/>
</dbReference>
<dbReference type="PROSITE" id="PS00028">
    <property type="entry name" value="ZINC_FINGER_C2H2_1"/>
    <property type="match status" value="1"/>
</dbReference>
<evidence type="ECO:0000259" key="4">
    <source>
        <dbReference type="PROSITE" id="PS51915"/>
    </source>
</evidence>
<organism evidence="5 6">
    <name type="scientific">Aquatica leii</name>
    <dbReference type="NCBI Taxonomy" id="1421715"/>
    <lineage>
        <taxon>Eukaryota</taxon>
        <taxon>Metazoa</taxon>
        <taxon>Ecdysozoa</taxon>
        <taxon>Arthropoda</taxon>
        <taxon>Hexapoda</taxon>
        <taxon>Insecta</taxon>
        <taxon>Pterygota</taxon>
        <taxon>Neoptera</taxon>
        <taxon>Endopterygota</taxon>
        <taxon>Coleoptera</taxon>
        <taxon>Polyphaga</taxon>
        <taxon>Elateriformia</taxon>
        <taxon>Elateroidea</taxon>
        <taxon>Lampyridae</taxon>
        <taxon>Luciolinae</taxon>
        <taxon>Aquatica</taxon>
    </lineage>
</organism>
<dbReference type="InterPro" id="IPR013087">
    <property type="entry name" value="Znf_C2H2_type"/>
</dbReference>
<dbReference type="Proteomes" id="UP001353858">
    <property type="component" value="Unassembled WGS sequence"/>
</dbReference>
<dbReference type="GO" id="GO:0005634">
    <property type="term" value="C:nucleus"/>
    <property type="evidence" value="ECO:0007669"/>
    <property type="project" value="InterPro"/>
</dbReference>